<dbReference type="InterPro" id="IPR002126">
    <property type="entry name" value="Cadherin-like_dom"/>
</dbReference>
<dbReference type="PROSITE" id="PS50268">
    <property type="entry name" value="CADHERIN_2"/>
    <property type="match status" value="2"/>
</dbReference>
<evidence type="ECO:0000313" key="12">
    <source>
        <dbReference type="Ensembl" id="ENSXETP00000105554"/>
    </source>
</evidence>
<feature type="domain" description="Cadherin" evidence="11">
    <location>
        <begin position="64"/>
        <end position="126"/>
    </location>
</feature>
<dbReference type="GeneTree" id="ENSGT00940000156683"/>
<dbReference type="SUPFAM" id="SSF49313">
    <property type="entry name" value="Cadherin-like"/>
    <property type="match status" value="2"/>
</dbReference>
<evidence type="ECO:0000256" key="9">
    <source>
        <dbReference type="PROSITE-ProRule" id="PRU00043"/>
    </source>
</evidence>
<dbReference type="InterPro" id="IPR013164">
    <property type="entry name" value="Cadherin_N"/>
</dbReference>
<dbReference type="InParanoid" id="A0A803JCE7"/>
<dbReference type="PANTHER" id="PTHR24028">
    <property type="entry name" value="CADHERIN-87A"/>
    <property type="match status" value="1"/>
</dbReference>
<evidence type="ECO:0000256" key="1">
    <source>
        <dbReference type="ARBA" id="ARBA00004167"/>
    </source>
</evidence>
<dbReference type="PROSITE" id="PS00232">
    <property type="entry name" value="CADHERIN_1"/>
    <property type="match status" value="1"/>
</dbReference>
<comment type="subcellular location">
    <subcellularLocation>
        <location evidence="1">Membrane</location>
        <topology evidence="1">Single-pass membrane protein</topology>
    </subcellularLocation>
</comment>
<feature type="chain" id="PRO_5030629778" description="Cadherin domain-containing protein" evidence="10">
    <location>
        <begin position="23"/>
        <end position="255"/>
    </location>
</feature>
<name>A0A803JCE7_XENTR</name>
<feature type="domain" description="Cadherin" evidence="11">
    <location>
        <begin position="127"/>
        <end position="236"/>
    </location>
</feature>
<keyword evidence="10" id="KW-0732">Signal</keyword>
<dbReference type="InterPro" id="IPR050174">
    <property type="entry name" value="Protocadherin/Cadherin-CA"/>
</dbReference>
<dbReference type="Pfam" id="PF00028">
    <property type="entry name" value="Cadherin"/>
    <property type="match status" value="1"/>
</dbReference>
<keyword evidence="4 9" id="KW-0106">Calcium</keyword>
<dbReference type="Ensembl" id="ENSXETT00000113566">
    <property type="protein sequence ID" value="ENSXETP00000105554"/>
    <property type="gene ID" value="ENSXETG00000048137"/>
</dbReference>
<dbReference type="CDD" id="cd11304">
    <property type="entry name" value="Cadherin_repeat"/>
    <property type="match status" value="2"/>
</dbReference>
<organism evidence="12">
    <name type="scientific">Xenopus tropicalis</name>
    <name type="common">Western clawed frog</name>
    <name type="synonym">Silurana tropicalis</name>
    <dbReference type="NCBI Taxonomy" id="8364"/>
    <lineage>
        <taxon>Eukaryota</taxon>
        <taxon>Metazoa</taxon>
        <taxon>Chordata</taxon>
        <taxon>Craniata</taxon>
        <taxon>Vertebrata</taxon>
        <taxon>Euteleostomi</taxon>
        <taxon>Amphibia</taxon>
        <taxon>Batrachia</taxon>
        <taxon>Anura</taxon>
        <taxon>Pipoidea</taxon>
        <taxon>Pipidae</taxon>
        <taxon>Xenopodinae</taxon>
        <taxon>Xenopus</taxon>
        <taxon>Silurana</taxon>
    </lineage>
</organism>
<keyword evidence="3" id="KW-0677">Repeat</keyword>
<evidence type="ECO:0000256" key="2">
    <source>
        <dbReference type="ARBA" id="ARBA00022692"/>
    </source>
</evidence>
<dbReference type="Pfam" id="PF08266">
    <property type="entry name" value="Cadherin_2"/>
    <property type="match status" value="1"/>
</dbReference>
<dbReference type="InterPro" id="IPR020894">
    <property type="entry name" value="Cadherin_CS"/>
</dbReference>
<proteinExistence type="predicted"/>
<dbReference type="GO" id="GO:0005886">
    <property type="term" value="C:plasma membrane"/>
    <property type="evidence" value="ECO:0007669"/>
    <property type="project" value="InterPro"/>
</dbReference>
<evidence type="ECO:0000256" key="3">
    <source>
        <dbReference type="ARBA" id="ARBA00022737"/>
    </source>
</evidence>
<evidence type="ECO:0000259" key="11">
    <source>
        <dbReference type="PROSITE" id="PS50268"/>
    </source>
</evidence>
<evidence type="ECO:0000256" key="10">
    <source>
        <dbReference type="SAM" id="SignalP"/>
    </source>
</evidence>
<dbReference type="GO" id="GO:0007156">
    <property type="term" value="P:homophilic cell adhesion via plasma membrane adhesion molecules"/>
    <property type="evidence" value="ECO:0007669"/>
    <property type="project" value="InterPro"/>
</dbReference>
<reference evidence="12" key="1">
    <citation type="journal article" date="2010" name="Science">
        <title>The genome of the Western clawed frog Xenopus tropicalis.</title>
        <authorList>
            <person name="Hellsten U."/>
            <person name="Harland R.M."/>
            <person name="Gilchrist M.J."/>
            <person name="Hendrix D."/>
            <person name="Jurka J."/>
            <person name="Kapitonov V."/>
            <person name="Ovcharenko I."/>
            <person name="Putnam N.H."/>
            <person name="Shu S."/>
            <person name="Taher L."/>
            <person name="Blitz I.L."/>
            <person name="Blumberg B."/>
            <person name="Dichmann D.S."/>
            <person name="Dubchak I."/>
            <person name="Amaya E."/>
            <person name="Detter J.C."/>
            <person name="Fletcher R."/>
            <person name="Gerhard D.S."/>
            <person name="Goodstein D."/>
            <person name="Graves T."/>
            <person name="Grigoriev I.V."/>
            <person name="Grimwood J."/>
            <person name="Kawashima T."/>
            <person name="Lindquist E."/>
            <person name="Lucas S.M."/>
            <person name="Mead P.E."/>
            <person name="Mitros T."/>
            <person name="Ogino H."/>
            <person name="Ohta Y."/>
            <person name="Poliakov A.V."/>
            <person name="Pollet N."/>
            <person name="Robert J."/>
            <person name="Salamov A."/>
            <person name="Sater A.K."/>
            <person name="Schmutz J."/>
            <person name="Terry A."/>
            <person name="Vize P.D."/>
            <person name="Warren W.C."/>
            <person name="Wells D."/>
            <person name="Wills A."/>
            <person name="Wilson R.K."/>
            <person name="Zimmerman L.B."/>
            <person name="Zorn A.M."/>
            <person name="Grainger R."/>
            <person name="Grammer T."/>
            <person name="Khokha M.K."/>
            <person name="Richardson P.M."/>
            <person name="Rokhsar D.S."/>
        </authorList>
    </citation>
    <scope>NUCLEOTIDE SEQUENCE [LARGE SCALE GENOMIC DNA]</scope>
    <source>
        <strain evidence="12">Nigerian</strain>
    </source>
</reference>
<evidence type="ECO:0000256" key="5">
    <source>
        <dbReference type="ARBA" id="ARBA00022889"/>
    </source>
</evidence>
<keyword evidence="7" id="KW-0472">Membrane</keyword>
<evidence type="ECO:0000256" key="7">
    <source>
        <dbReference type="ARBA" id="ARBA00023136"/>
    </source>
</evidence>
<dbReference type="GO" id="GO:0005509">
    <property type="term" value="F:calcium ion binding"/>
    <property type="evidence" value="ECO:0007669"/>
    <property type="project" value="UniProtKB-UniRule"/>
</dbReference>
<sequence length="255" mass="28747">LDSLINLIFLFLFSWLCHSVSGQLHYSIAEELRKDSVIANIANDLGLDIKQLSTRRLRIVSDVSEKYFSVDLENGNLYVKDRIDRETLCRKDTTCFLTFDAVVANPLNVFTVKIEIQDINDNPPDFFNDIVTLEMIELTLPGKQFVLQTAEDPDIGSNSVQTYKLSDNQYFTLNEKTSSDGSKFPELVLERPLHNREIKNIHELLLTASDGGTPVRTGTALIRVIVTDANDNTPVFTQEVYKVSISENTPINSTV</sequence>
<dbReference type="PRINTS" id="PR00205">
    <property type="entry name" value="CADHERIN"/>
</dbReference>
<keyword evidence="5" id="KW-0130">Cell adhesion</keyword>
<dbReference type="Gene3D" id="2.60.40.60">
    <property type="entry name" value="Cadherins"/>
    <property type="match status" value="3"/>
</dbReference>
<keyword evidence="6" id="KW-1133">Transmembrane helix</keyword>
<feature type="signal peptide" evidence="10">
    <location>
        <begin position="1"/>
        <end position="22"/>
    </location>
</feature>
<dbReference type="InterPro" id="IPR015919">
    <property type="entry name" value="Cadherin-like_sf"/>
</dbReference>
<dbReference type="FunFam" id="2.60.40.60:FF:000018">
    <property type="entry name" value="Protocadherin gamma c3"/>
    <property type="match status" value="1"/>
</dbReference>
<keyword evidence="8" id="KW-0325">Glycoprotein</keyword>
<dbReference type="PANTHER" id="PTHR24028:SF73">
    <property type="entry name" value="PROTOCADHERIN GAMMA-B3-RELATED"/>
    <property type="match status" value="1"/>
</dbReference>
<evidence type="ECO:0000256" key="8">
    <source>
        <dbReference type="ARBA" id="ARBA00023180"/>
    </source>
</evidence>
<protein>
    <recommendedName>
        <fullName evidence="11">Cadherin domain-containing protein</fullName>
    </recommendedName>
</protein>
<evidence type="ECO:0000256" key="4">
    <source>
        <dbReference type="ARBA" id="ARBA00022837"/>
    </source>
</evidence>
<evidence type="ECO:0000256" key="6">
    <source>
        <dbReference type="ARBA" id="ARBA00022989"/>
    </source>
</evidence>
<dbReference type="FunFam" id="2.60.40.60:FF:000006">
    <property type="entry name" value="Protocadherin alpha 2"/>
    <property type="match status" value="1"/>
</dbReference>
<accession>A0A803JCE7</accession>
<dbReference type="AlphaFoldDB" id="A0A803JCE7"/>
<reference evidence="12" key="2">
    <citation type="submission" date="2021-03" db="UniProtKB">
        <authorList>
            <consortium name="Ensembl"/>
        </authorList>
    </citation>
    <scope>IDENTIFICATION</scope>
</reference>
<dbReference type="SMART" id="SM00112">
    <property type="entry name" value="CA"/>
    <property type="match status" value="2"/>
</dbReference>
<keyword evidence="2" id="KW-0812">Transmembrane</keyword>